<sequence length="116" mass="13440">MKEFPEFMKNQKNHISSNQQNTKDVDGYFFEGADGSQMAFWTCYSDRISKEHKHEFDEYMVCVYGQYTVTMNGKEFILNAGDELFIPKGTIQGGKCIAGTRTIHIFGGKRIHRERK</sequence>
<keyword evidence="4" id="KW-1185">Reference proteome</keyword>
<gene>
    <name evidence="3" type="ORF">I6U48_18455</name>
</gene>
<evidence type="ECO:0000313" key="4">
    <source>
        <dbReference type="Proteomes" id="UP000694308"/>
    </source>
</evidence>
<dbReference type="Pfam" id="PF07883">
    <property type="entry name" value="Cupin_2"/>
    <property type="match status" value="1"/>
</dbReference>
<name>A0A949WWJ2_9CLOT</name>
<dbReference type="Proteomes" id="UP000694308">
    <property type="component" value="Unassembled WGS sequence"/>
</dbReference>
<evidence type="ECO:0000256" key="1">
    <source>
        <dbReference type="SAM" id="MobiDB-lite"/>
    </source>
</evidence>
<dbReference type="RefSeq" id="WP_218321941.1">
    <property type="nucleotide sequence ID" value="NZ_JAEEGC010000100.1"/>
</dbReference>
<evidence type="ECO:0000259" key="2">
    <source>
        <dbReference type="Pfam" id="PF07883"/>
    </source>
</evidence>
<dbReference type="InterPro" id="IPR013096">
    <property type="entry name" value="Cupin_2"/>
</dbReference>
<protein>
    <submittedName>
        <fullName evidence="3">Cupin domain-containing protein</fullName>
    </submittedName>
</protein>
<feature type="domain" description="Cupin type-2" evidence="2">
    <location>
        <begin position="49"/>
        <end position="90"/>
    </location>
</feature>
<evidence type="ECO:0000313" key="3">
    <source>
        <dbReference type="EMBL" id="MBV7274882.1"/>
    </source>
</evidence>
<dbReference type="AlphaFoldDB" id="A0A949WWJ2"/>
<feature type="compositionally biased region" description="Polar residues" evidence="1">
    <location>
        <begin position="13"/>
        <end position="22"/>
    </location>
</feature>
<accession>A0A949WWJ2</accession>
<dbReference type="EMBL" id="JAEEGC010000100">
    <property type="protein sequence ID" value="MBV7274882.1"/>
    <property type="molecule type" value="Genomic_DNA"/>
</dbReference>
<proteinExistence type="predicted"/>
<reference evidence="3" key="1">
    <citation type="submission" date="2020-12" db="EMBL/GenBank/DDBJ databases">
        <title>Clostridium thailandense sp. nov., a novel acetogenic bacterium isolated from peat land soil in Thailand.</title>
        <authorList>
            <person name="Chaikitkaew S."/>
            <person name="Birkeland N.K."/>
        </authorList>
    </citation>
    <scope>NUCLEOTIDE SEQUENCE</scope>
    <source>
        <strain evidence="3">PL3</strain>
    </source>
</reference>
<organism evidence="3 4">
    <name type="scientific">Clostridium thailandense</name>
    <dbReference type="NCBI Taxonomy" id="2794346"/>
    <lineage>
        <taxon>Bacteria</taxon>
        <taxon>Bacillati</taxon>
        <taxon>Bacillota</taxon>
        <taxon>Clostridia</taxon>
        <taxon>Eubacteriales</taxon>
        <taxon>Clostridiaceae</taxon>
        <taxon>Clostridium</taxon>
    </lineage>
</organism>
<feature type="region of interest" description="Disordered" evidence="1">
    <location>
        <begin position="1"/>
        <end position="22"/>
    </location>
</feature>
<comment type="caution">
    <text evidence="3">The sequence shown here is derived from an EMBL/GenBank/DDBJ whole genome shotgun (WGS) entry which is preliminary data.</text>
</comment>